<name>A0A9J6EYF4_RHIMP</name>
<reference evidence="3" key="1">
    <citation type="journal article" date="2020" name="Cell">
        <title>Large-Scale Comparative Analyses of Tick Genomes Elucidate Their Genetic Diversity and Vector Capacities.</title>
        <authorList>
            <consortium name="Tick Genome and Microbiome Consortium (TIGMIC)"/>
            <person name="Jia N."/>
            <person name="Wang J."/>
            <person name="Shi W."/>
            <person name="Du L."/>
            <person name="Sun Y."/>
            <person name="Zhan W."/>
            <person name="Jiang J.F."/>
            <person name="Wang Q."/>
            <person name="Zhang B."/>
            <person name="Ji P."/>
            <person name="Bell-Sakyi L."/>
            <person name="Cui X.M."/>
            <person name="Yuan T.T."/>
            <person name="Jiang B.G."/>
            <person name="Yang W.F."/>
            <person name="Lam T.T."/>
            <person name="Chang Q.C."/>
            <person name="Ding S.J."/>
            <person name="Wang X.J."/>
            <person name="Zhu J.G."/>
            <person name="Ruan X.D."/>
            <person name="Zhao L."/>
            <person name="Wei J.T."/>
            <person name="Ye R.Z."/>
            <person name="Que T.C."/>
            <person name="Du C.H."/>
            <person name="Zhou Y.H."/>
            <person name="Cheng J.X."/>
            <person name="Dai P.F."/>
            <person name="Guo W.B."/>
            <person name="Han X.H."/>
            <person name="Huang E.J."/>
            <person name="Li L.F."/>
            <person name="Wei W."/>
            <person name="Gao Y.C."/>
            <person name="Liu J.Z."/>
            <person name="Shao H.Z."/>
            <person name="Wang X."/>
            <person name="Wang C.C."/>
            <person name="Yang T.C."/>
            <person name="Huo Q.B."/>
            <person name="Li W."/>
            <person name="Chen H.Y."/>
            <person name="Chen S.E."/>
            <person name="Zhou L.G."/>
            <person name="Ni X.B."/>
            <person name="Tian J.H."/>
            <person name="Sheng Y."/>
            <person name="Liu T."/>
            <person name="Pan Y.S."/>
            <person name="Xia L.Y."/>
            <person name="Li J."/>
            <person name="Zhao F."/>
            <person name="Cao W.C."/>
        </authorList>
    </citation>
    <scope>NUCLEOTIDE SEQUENCE</scope>
    <source>
        <strain evidence="3">Rmic-2018</strain>
    </source>
</reference>
<reference evidence="3" key="2">
    <citation type="submission" date="2021-09" db="EMBL/GenBank/DDBJ databases">
        <authorList>
            <person name="Jia N."/>
            <person name="Wang J."/>
            <person name="Shi W."/>
            <person name="Du L."/>
            <person name="Sun Y."/>
            <person name="Zhan W."/>
            <person name="Jiang J."/>
            <person name="Wang Q."/>
            <person name="Zhang B."/>
            <person name="Ji P."/>
            <person name="Sakyi L.B."/>
            <person name="Cui X."/>
            <person name="Yuan T."/>
            <person name="Jiang B."/>
            <person name="Yang W."/>
            <person name="Lam T.T.-Y."/>
            <person name="Chang Q."/>
            <person name="Ding S."/>
            <person name="Wang X."/>
            <person name="Zhu J."/>
            <person name="Ruan X."/>
            <person name="Zhao L."/>
            <person name="Wei J."/>
            <person name="Que T."/>
            <person name="Du C."/>
            <person name="Cheng J."/>
            <person name="Dai P."/>
            <person name="Han X."/>
            <person name="Huang E."/>
            <person name="Gao Y."/>
            <person name="Liu J."/>
            <person name="Shao H."/>
            <person name="Ye R."/>
            <person name="Li L."/>
            <person name="Wei W."/>
            <person name="Wang X."/>
            <person name="Wang C."/>
            <person name="Huo Q."/>
            <person name="Li W."/>
            <person name="Guo W."/>
            <person name="Chen H."/>
            <person name="Chen S."/>
            <person name="Zhou L."/>
            <person name="Zhou L."/>
            <person name="Ni X."/>
            <person name="Tian J."/>
            <person name="Zhou Y."/>
            <person name="Sheng Y."/>
            <person name="Liu T."/>
            <person name="Pan Y."/>
            <person name="Xia L."/>
            <person name="Li J."/>
            <person name="Zhao F."/>
            <person name="Cao W."/>
        </authorList>
    </citation>
    <scope>NUCLEOTIDE SEQUENCE</scope>
    <source>
        <strain evidence="3">Rmic-2018</strain>
        <tissue evidence="3">Larvae</tissue>
    </source>
</reference>
<keyword evidence="2" id="KW-0472">Membrane</keyword>
<gene>
    <name evidence="3" type="ORF">HPB51_004678</name>
</gene>
<evidence type="ECO:0000256" key="1">
    <source>
        <dbReference type="SAM" id="MobiDB-lite"/>
    </source>
</evidence>
<evidence type="ECO:0000256" key="2">
    <source>
        <dbReference type="SAM" id="Phobius"/>
    </source>
</evidence>
<feature type="compositionally biased region" description="Basic residues" evidence="1">
    <location>
        <begin position="111"/>
        <end position="123"/>
    </location>
</feature>
<organism evidence="3 4">
    <name type="scientific">Rhipicephalus microplus</name>
    <name type="common">Cattle tick</name>
    <name type="synonym">Boophilus microplus</name>
    <dbReference type="NCBI Taxonomy" id="6941"/>
    <lineage>
        <taxon>Eukaryota</taxon>
        <taxon>Metazoa</taxon>
        <taxon>Ecdysozoa</taxon>
        <taxon>Arthropoda</taxon>
        <taxon>Chelicerata</taxon>
        <taxon>Arachnida</taxon>
        <taxon>Acari</taxon>
        <taxon>Parasitiformes</taxon>
        <taxon>Ixodida</taxon>
        <taxon>Ixodoidea</taxon>
        <taxon>Ixodidae</taxon>
        <taxon>Rhipicephalinae</taxon>
        <taxon>Rhipicephalus</taxon>
        <taxon>Boophilus</taxon>
    </lineage>
</organism>
<dbReference type="Proteomes" id="UP000821866">
    <property type="component" value="Chromosome 1"/>
</dbReference>
<feature type="region of interest" description="Disordered" evidence="1">
    <location>
        <begin position="258"/>
        <end position="370"/>
    </location>
</feature>
<keyword evidence="2" id="KW-1133">Transmembrane helix</keyword>
<protein>
    <submittedName>
        <fullName evidence="3">Uncharacterized protein</fullName>
    </submittedName>
</protein>
<dbReference type="EMBL" id="JABSTU010000001">
    <property type="protein sequence ID" value="KAH8039000.1"/>
    <property type="molecule type" value="Genomic_DNA"/>
</dbReference>
<feature type="compositionally biased region" description="Polar residues" evidence="1">
    <location>
        <begin position="258"/>
        <end position="289"/>
    </location>
</feature>
<evidence type="ECO:0000313" key="3">
    <source>
        <dbReference type="EMBL" id="KAH8039000.1"/>
    </source>
</evidence>
<comment type="caution">
    <text evidence="3">The sequence shown here is derived from an EMBL/GenBank/DDBJ whole genome shotgun (WGS) entry which is preliminary data.</text>
</comment>
<evidence type="ECO:0000313" key="4">
    <source>
        <dbReference type="Proteomes" id="UP000821866"/>
    </source>
</evidence>
<sequence>MHRLLLSSGSRRVDDGKLLRCKPQIIRDSRTRSPASFHPDEPWWSTWSKLAVIGVVAALGIVGIILATGAFVTANLPAETEPPPESVSARRSAGDASEESPEMTTSETAATKRRPTHGVKKSSGKKEKPTTQARNKRKRITTDASSDLANDEGDINVTKTAKTKRESDSTPSHGEIRPPMTKRGHTTLTTVWARRVVPHNGVERNGSVASTSAATKEPLNASWSSTIKASGPSAASVASSISIRQTQSSSVIRSTLSKLTEINTTPRTSQTTSPVRSHAHSPTPSTTMSIKWKKTHASTAVSKPAPTPKKTHAYTAVSKSSPKLALKTSKLPPPTSLPTTSTTTALHSRKSGTASTQSTEDDLTINDFRD</sequence>
<keyword evidence="2" id="KW-0812">Transmembrane</keyword>
<feature type="transmembrane region" description="Helical" evidence="2">
    <location>
        <begin position="50"/>
        <end position="72"/>
    </location>
</feature>
<dbReference type="AlphaFoldDB" id="A0A9J6EYF4"/>
<feature type="region of interest" description="Disordered" evidence="1">
    <location>
        <begin position="77"/>
        <end position="184"/>
    </location>
</feature>
<accession>A0A9J6EYF4</accession>
<keyword evidence="4" id="KW-1185">Reference proteome</keyword>
<proteinExistence type="predicted"/>